<keyword evidence="2" id="KW-0812">Transmembrane</keyword>
<organism evidence="3 4">
    <name type="scientific">Brachybacterium equifaecis</name>
    <dbReference type="NCBI Taxonomy" id="2910770"/>
    <lineage>
        <taxon>Bacteria</taxon>
        <taxon>Bacillati</taxon>
        <taxon>Actinomycetota</taxon>
        <taxon>Actinomycetes</taxon>
        <taxon>Micrococcales</taxon>
        <taxon>Dermabacteraceae</taxon>
        <taxon>Brachybacterium</taxon>
    </lineage>
</organism>
<evidence type="ECO:0000256" key="2">
    <source>
        <dbReference type="SAM" id="Phobius"/>
    </source>
</evidence>
<accession>A0ABT0QWK7</accession>
<gene>
    <name evidence="3" type="ORF">Bequi_01390</name>
</gene>
<dbReference type="EMBL" id="JAKNCJ010000001">
    <property type="protein sequence ID" value="MCL6422053.1"/>
    <property type="molecule type" value="Genomic_DNA"/>
</dbReference>
<dbReference type="Proteomes" id="UP001203761">
    <property type="component" value="Unassembled WGS sequence"/>
</dbReference>
<feature type="transmembrane region" description="Helical" evidence="2">
    <location>
        <begin position="40"/>
        <end position="61"/>
    </location>
</feature>
<sequence>MAISSAAARTAPVRAPRPGARPAARPRLAVVARPAPRSSIMPFALLCTAIVVLTLASVLFLNIRMSDMSFQITRLQGQSQDLREAQQALQEREDQLSTPQELEARAQALGMVPTGAPIYIDLSTGTVLGEASAAAPLPAAAPAAIPQAQIYQQDQQYHGMGNERD</sequence>
<evidence type="ECO:0000313" key="4">
    <source>
        <dbReference type="Proteomes" id="UP001203761"/>
    </source>
</evidence>
<evidence type="ECO:0008006" key="5">
    <source>
        <dbReference type="Google" id="ProtNLM"/>
    </source>
</evidence>
<reference evidence="3" key="1">
    <citation type="submission" date="2022-02" db="EMBL/GenBank/DDBJ databases">
        <authorList>
            <person name="Lee M."/>
            <person name="Kim S.-J."/>
            <person name="Jung M.-Y."/>
        </authorList>
    </citation>
    <scope>NUCLEOTIDE SEQUENCE</scope>
    <source>
        <strain evidence="3">JHP9</strain>
    </source>
</reference>
<feature type="region of interest" description="Disordered" evidence="1">
    <location>
        <begin position="1"/>
        <end position="25"/>
    </location>
</feature>
<proteinExistence type="predicted"/>
<comment type="caution">
    <text evidence="3">The sequence shown here is derived from an EMBL/GenBank/DDBJ whole genome shotgun (WGS) entry which is preliminary data.</text>
</comment>
<dbReference type="RefSeq" id="WP_249736214.1">
    <property type="nucleotide sequence ID" value="NZ_JAKNCJ010000001.1"/>
</dbReference>
<name>A0ABT0QWK7_9MICO</name>
<protein>
    <recommendedName>
        <fullName evidence="5">Septum formation initiator</fullName>
    </recommendedName>
</protein>
<evidence type="ECO:0000256" key="1">
    <source>
        <dbReference type="SAM" id="MobiDB-lite"/>
    </source>
</evidence>
<evidence type="ECO:0000313" key="3">
    <source>
        <dbReference type="EMBL" id="MCL6422053.1"/>
    </source>
</evidence>
<keyword evidence="4" id="KW-1185">Reference proteome</keyword>
<keyword evidence="2" id="KW-0472">Membrane</keyword>
<keyword evidence="2" id="KW-1133">Transmembrane helix</keyword>